<proteinExistence type="predicted"/>
<accession>A0A4Y2LYC2</accession>
<dbReference type="Proteomes" id="UP000499080">
    <property type="component" value="Unassembled WGS sequence"/>
</dbReference>
<name>A0A4Y2LYC2_ARAVE</name>
<evidence type="ECO:0000313" key="1">
    <source>
        <dbReference type="EMBL" id="GBN19442.1"/>
    </source>
</evidence>
<dbReference type="EMBL" id="BGPR01006492">
    <property type="protein sequence ID" value="GBN19442.1"/>
    <property type="molecule type" value="Genomic_DNA"/>
</dbReference>
<keyword evidence="2" id="KW-1185">Reference proteome</keyword>
<protein>
    <submittedName>
        <fullName evidence="1">Uncharacterized protein</fullName>
    </submittedName>
</protein>
<evidence type="ECO:0000313" key="2">
    <source>
        <dbReference type="Proteomes" id="UP000499080"/>
    </source>
</evidence>
<organism evidence="1 2">
    <name type="scientific">Araneus ventricosus</name>
    <name type="common">Orbweaver spider</name>
    <name type="synonym">Epeira ventricosa</name>
    <dbReference type="NCBI Taxonomy" id="182803"/>
    <lineage>
        <taxon>Eukaryota</taxon>
        <taxon>Metazoa</taxon>
        <taxon>Ecdysozoa</taxon>
        <taxon>Arthropoda</taxon>
        <taxon>Chelicerata</taxon>
        <taxon>Arachnida</taxon>
        <taxon>Araneae</taxon>
        <taxon>Araneomorphae</taxon>
        <taxon>Entelegynae</taxon>
        <taxon>Araneoidea</taxon>
        <taxon>Araneidae</taxon>
        <taxon>Araneus</taxon>
    </lineage>
</organism>
<dbReference type="AlphaFoldDB" id="A0A4Y2LYC2"/>
<gene>
    <name evidence="1" type="ORF">AVEN_95820_1</name>
</gene>
<reference evidence="1 2" key="1">
    <citation type="journal article" date="2019" name="Sci. Rep.">
        <title>Orb-weaving spider Araneus ventricosus genome elucidates the spidroin gene catalogue.</title>
        <authorList>
            <person name="Kono N."/>
            <person name="Nakamura H."/>
            <person name="Ohtoshi R."/>
            <person name="Moran D.A.P."/>
            <person name="Shinohara A."/>
            <person name="Yoshida Y."/>
            <person name="Fujiwara M."/>
            <person name="Mori M."/>
            <person name="Tomita M."/>
            <person name="Arakawa K."/>
        </authorList>
    </citation>
    <scope>NUCLEOTIDE SEQUENCE [LARGE SCALE GENOMIC DNA]</scope>
</reference>
<sequence>MLTVYSCTEQPCPEKVSDRNKLAYELRKLGSYTKIHMGVERKYQSLIADTEDGKTARDTQKANSEPCSRAHLAGLVDDFFNSRFDFNEETIGIYRKKILEKNQQIKGAGFAMSDILVCF</sequence>
<comment type="caution">
    <text evidence="1">The sequence shown here is derived from an EMBL/GenBank/DDBJ whole genome shotgun (WGS) entry which is preliminary data.</text>
</comment>